<protein>
    <submittedName>
        <fullName evidence="5">GntR family transcriptional regulator</fullName>
    </submittedName>
</protein>
<dbReference type="Gene3D" id="1.10.10.10">
    <property type="entry name" value="Winged helix-like DNA-binding domain superfamily/Winged helix DNA-binding domain"/>
    <property type="match status" value="1"/>
</dbReference>
<dbReference type="RefSeq" id="WP_143939336.1">
    <property type="nucleotide sequence ID" value="NZ_VKKG01000007.1"/>
</dbReference>
<keyword evidence="3" id="KW-0804">Transcription</keyword>
<dbReference type="Proteomes" id="UP000317638">
    <property type="component" value="Unassembled WGS sequence"/>
</dbReference>
<dbReference type="PROSITE" id="PS50949">
    <property type="entry name" value="HTH_GNTR"/>
    <property type="match status" value="1"/>
</dbReference>
<evidence type="ECO:0000313" key="6">
    <source>
        <dbReference type="Proteomes" id="UP000317638"/>
    </source>
</evidence>
<proteinExistence type="predicted"/>
<reference evidence="5 6" key="1">
    <citation type="submission" date="2019-07" db="EMBL/GenBank/DDBJ databases">
        <authorList>
            <person name="Zhou L.-Y."/>
        </authorList>
    </citation>
    <scope>NUCLEOTIDE SEQUENCE [LARGE SCALE GENOMIC DNA]</scope>
    <source>
        <strain evidence="5 6">YIM 101269</strain>
    </source>
</reference>
<evidence type="ECO:0000259" key="4">
    <source>
        <dbReference type="PROSITE" id="PS50949"/>
    </source>
</evidence>
<dbReference type="CDD" id="cd07377">
    <property type="entry name" value="WHTH_GntR"/>
    <property type="match status" value="1"/>
</dbReference>
<comment type="caution">
    <text evidence="5">The sequence shown here is derived from an EMBL/GenBank/DDBJ whole genome shotgun (WGS) entry which is preliminary data.</text>
</comment>
<dbReference type="OrthoDB" id="155424at2"/>
<dbReference type="Pfam" id="PF00392">
    <property type="entry name" value="GntR"/>
    <property type="match status" value="1"/>
</dbReference>
<name>A0A553JWA9_9ACTN</name>
<dbReference type="InterPro" id="IPR000524">
    <property type="entry name" value="Tscrpt_reg_HTH_GntR"/>
</dbReference>
<dbReference type="SUPFAM" id="SSF46785">
    <property type="entry name" value="Winged helix' DNA-binding domain"/>
    <property type="match status" value="1"/>
</dbReference>
<evidence type="ECO:0000256" key="1">
    <source>
        <dbReference type="ARBA" id="ARBA00023015"/>
    </source>
</evidence>
<keyword evidence="6" id="KW-1185">Reference proteome</keyword>
<dbReference type="PANTHER" id="PTHR38445">
    <property type="entry name" value="HTH-TYPE TRANSCRIPTIONAL REPRESSOR YTRA"/>
    <property type="match status" value="1"/>
</dbReference>
<evidence type="ECO:0000256" key="3">
    <source>
        <dbReference type="ARBA" id="ARBA00023163"/>
    </source>
</evidence>
<evidence type="ECO:0000256" key="2">
    <source>
        <dbReference type="ARBA" id="ARBA00023125"/>
    </source>
</evidence>
<dbReference type="InterPro" id="IPR036390">
    <property type="entry name" value="WH_DNA-bd_sf"/>
</dbReference>
<dbReference type="SMART" id="SM00345">
    <property type="entry name" value="HTH_GNTR"/>
    <property type="match status" value="1"/>
</dbReference>
<dbReference type="EMBL" id="VKKG01000007">
    <property type="protein sequence ID" value="TRY16722.1"/>
    <property type="molecule type" value="Genomic_DNA"/>
</dbReference>
<accession>A0A553JWA9</accession>
<dbReference type="AlphaFoldDB" id="A0A553JWA9"/>
<organism evidence="5 6">
    <name type="scientific">Tessaracoccus rhinocerotis</name>
    <dbReference type="NCBI Taxonomy" id="1689449"/>
    <lineage>
        <taxon>Bacteria</taxon>
        <taxon>Bacillati</taxon>
        <taxon>Actinomycetota</taxon>
        <taxon>Actinomycetes</taxon>
        <taxon>Propionibacteriales</taxon>
        <taxon>Propionibacteriaceae</taxon>
        <taxon>Tessaracoccus</taxon>
    </lineage>
</organism>
<evidence type="ECO:0000313" key="5">
    <source>
        <dbReference type="EMBL" id="TRY16722.1"/>
    </source>
</evidence>
<sequence>MLIRIDTSSEEPVFAQLAGSIRTEIALGRLAVGEKLPSAKEVAGSLDVNLHTVLRAYQELRDEGLIDIRRGRGAVVTEAAVAATELHDEVRALVQRAAALGISRATVAGLVRDVNTEGEDVVR</sequence>
<dbReference type="PANTHER" id="PTHR38445:SF7">
    <property type="entry name" value="GNTR-FAMILY TRANSCRIPTIONAL REGULATOR"/>
    <property type="match status" value="1"/>
</dbReference>
<dbReference type="GO" id="GO:0003677">
    <property type="term" value="F:DNA binding"/>
    <property type="evidence" value="ECO:0007669"/>
    <property type="project" value="UniProtKB-KW"/>
</dbReference>
<dbReference type="GO" id="GO:0003700">
    <property type="term" value="F:DNA-binding transcription factor activity"/>
    <property type="evidence" value="ECO:0007669"/>
    <property type="project" value="InterPro"/>
</dbReference>
<gene>
    <name evidence="5" type="ORF">FOJ82_15140</name>
</gene>
<keyword evidence="1" id="KW-0805">Transcription regulation</keyword>
<dbReference type="InterPro" id="IPR036388">
    <property type="entry name" value="WH-like_DNA-bd_sf"/>
</dbReference>
<feature type="domain" description="HTH gntR-type" evidence="4">
    <location>
        <begin position="11"/>
        <end position="79"/>
    </location>
</feature>
<keyword evidence="2" id="KW-0238">DNA-binding</keyword>